<comment type="similarity">
    <text evidence="2">Belongs to the Nudix hydrolase family.</text>
</comment>
<evidence type="ECO:0000313" key="5">
    <source>
        <dbReference type="Proteomes" id="UP000187181"/>
    </source>
</evidence>
<dbReference type="PANTHER" id="PTHR21340">
    <property type="entry name" value="DIADENOSINE 5,5-P1,P4-TETRAPHOSPHATE PYROPHOSPHOHYDROLASE MUTT"/>
    <property type="match status" value="1"/>
</dbReference>
<dbReference type="Proteomes" id="UP000187181">
    <property type="component" value="Unassembled WGS sequence"/>
</dbReference>
<dbReference type="InterPro" id="IPR015797">
    <property type="entry name" value="NUDIX_hydrolase-like_dom_sf"/>
</dbReference>
<dbReference type="GO" id="GO:0004081">
    <property type="term" value="F:bis(5'-nucleosyl)-tetraphosphatase (asymmetrical) activity"/>
    <property type="evidence" value="ECO:0007669"/>
    <property type="project" value="TreeGrafter"/>
</dbReference>
<dbReference type="AlphaFoldDB" id="A0A1R3XIP8"/>
<protein>
    <submittedName>
        <fullName evidence="4">ADP-ribose pyrophosphatase YjhB, NUDIX family</fullName>
    </submittedName>
</protein>
<dbReference type="GO" id="GO:0006754">
    <property type="term" value="P:ATP biosynthetic process"/>
    <property type="evidence" value="ECO:0007669"/>
    <property type="project" value="TreeGrafter"/>
</dbReference>
<dbReference type="InterPro" id="IPR000086">
    <property type="entry name" value="NUDIX_hydrolase_dom"/>
</dbReference>
<dbReference type="CDD" id="cd03673">
    <property type="entry name" value="NUDIX_Ap6A_hydrolase"/>
    <property type="match status" value="1"/>
</dbReference>
<dbReference type="EMBL" id="FTPP01000002">
    <property type="protein sequence ID" value="SIT91445.1"/>
    <property type="molecule type" value="Genomic_DNA"/>
</dbReference>
<organism evidence="4 5">
    <name type="scientific">Pontibacter indicus</name>
    <dbReference type="NCBI Taxonomy" id="1317125"/>
    <lineage>
        <taxon>Bacteria</taxon>
        <taxon>Pseudomonadati</taxon>
        <taxon>Bacteroidota</taxon>
        <taxon>Cytophagia</taxon>
        <taxon>Cytophagales</taxon>
        <taxon>Hymenobacteraceae</taxon>
        <taxon>Pontibacter</taxon>
    </lineage>
</organism>
<dbReference type="PROSITE" id="PS51462">
    <property type="entry name" value="NUDIX"/>
    <property type="match status" value="1"/>
</dbReference>
<gene>
    <name evidence="4" type="ORF">SAMN05444128_2592</name>
</gene>
<dbReference type="PRINTS" id="PR00502">
    <property type="entry name" value="NUDIXFAMILY"/>
</dbReference>
<evidence type="ECO:0000313" key="4">
    <source>
        <dbReference type="EMBL" id="SIT91445.1"/>
    </source>
</evidence>
<sequence>MPQTPKPDDHAKPAIPTLEQVSAGGVVFRRGASGIEVALISVGKPERWQLPKGIVDPGETPEVTAVREVQEETGISASLLQKIETIEYWYVGNKAGQRVRFHKFVHFFLLAYVSGDIGQHDWEVNEARWVDLQAAKALLSFKSERQALEKAERLLDTLEM</sequence>
<dbReference type="InterPro" id="IPR020084">
    <property type="entry name" value="NUDIX_hydrolase_CS"/>
</dbReference>
<feature type="domain" description="Nudix hydrolase" evidence="3">
    <location>
        <begin position="18"/>
        <end position="152"/>
    </location>
</feature>
<keyword evidence="5" id="KW-1185">Reference proteome</keyword>
<dbReference type="RefSeq" id="WP_083704206.1">
    <property type="nucleotide sequence ID" value="NZ_FTPP01000002.1"/>
</dbReference>
<dbReference type="SUPFAM" id="SSF55811">
    <property type="entry name" value="Nudix"/>
    <property type="match status" value="1"/>
</dbReference>
<evidence type="ECO:0000256" key="1">
    <source>
        <dbReference type="ARBA" id="ARBA00022801"/>
    </source>
</evidence>
<reference evidence="5" key="1">
    <citation type="submission" date="2017-01" db="EMBL/GenBank/DDBJ databases">
        <authorList>
            <person name="Varghese N."/>
            <person name="Submissions S."/>
        </authorList>
    </citation>
    <scope>NUCLEOTIDE SEQUENCE [LARGE SCALE GENOMIC DNA]</scope>
    <source>
        <strain evidence="5">LP100</strain>
    </source>
</reference>
<dbReference type="Gene3D" id="3.90.79.10">
    <property type="entry name" value="Nucleoside Triphosphate Pyrophosphohydrolase"/>
    <property type="match status" value="1"/>
</dbReference>
<evidence type="ECO:0000256" key="2">
    <source>
        <dbReference type="RuleBase" id="RU003476"/>
    </source>
</evidence>
<dbReference type="GO" id="GO:0006167">
    <property type="term" value="P:AMP biosynthetic process"/>
    <property type="evidence" value="ECO:0007669"/>
    <property type="project" value="TreeGrafter"/>
</dbReference>
<accession>A0A1R3XIP8</accession>
<dbReference type="PROSITE" id="PS00893">
    <property type="entry name" value="NUDIX_BOX"/>
    <property type="match status" value="1"/>
</dbReference>
<dbReference type="InterPro" id="IPR051325">
    <property type="entry name" value="Nudix_hydrolase_domain"/>
</dbReference>
<dbReference type="Pfam" id="PF00293">
    <property type="entry name" value="NUDIX"/>
    <property type="match status" value="1"/>
</dbReference>
<dbReference type="STRING" id="1317125.SAMN05444128_2592"/>
<dbReference type="PANTHER" id="PTHR21340:SF0">
    <property type="entry name" value="BIS(5'-NUCLEOSYL)-TETRAPHOSPHATASE [ASYMMETRICAL]"/>
    <property type="match status" value="1"/>
</dbReference>
<dbReference type="OrthoDB" id="9816289at2"/>
<keyword evidence="1 2" id="KW-0378">Hydrolase</keyword>
<proteinExistence type="inferred from homology"/>
<name>A0A1R3XIP8_9BACT</name>
<dbReference type="InterPro" id="IPR020476">
    <property type="entry name" value="Nudix_hydrolase"/>
</dbReference>
<evidence type="ECO:0000259" key="3">
    <source>
        <dbReference type="PROSITE" id="PS51462"/>
    </source>
</evidence>